<name>A0A9D2NJY4_9FIRM</name>
<proteinExistence type="predicted"/>
<dbReference type="Proteomes" id="UP000823891">
    <property type="component" value="Unassembled WGS sequence"/>
</dbReference>
<feature type="transmembrane region" description="Helical" evidence="1">
    <location>
        <begin position="430"/>
        <end position="452"/>
    </location>
</feature>
<gene>
    <name evidence="2" type="ORF">H9761_18345</name>
</gene>
<feature type="transmembrane region" description="Helical" evidence="1">
    <location>
        <begin position="209"/>
        <end position="230"/>
    </location>
</feature>
<protein>
    <submittedName>
        <fullName evidence="2">Uncharacterized protein</fullName>
    </submittedName>
</protein>
<accession>A0A9D2NJY4</accession>
<keyword evidence="1" id="KW-1133">Transmembrane helix</keyword>
<evidence type="ECO:0000256" key="1">
    <source>
        <dbReference type="SAM" id="Phobius"/>
    </source>
</evidence>
<reference evidence="2" key="1">
    <citation type="journal article" date="2021" name="PeerJ">
        <title>Extensive microbial diversity within the chicken gut microbiome revealed by metagenomics and culture.</title>
        <authorList>
            <person name="Gilroy R."/>
            <person name="Ravi A."/>
            <person name="Getino M."/>
            <person name="Pursley I."/>
            <person name="Horton D.L."/>
            <person name="Alikhan N.F."/>
            <person name="Baker D."/>
            <person name="Gharbi K."/>
            <person name="Hall N."/>
            <person name="Watson M."/>
            <person name="Adriaenssens E.M."/>
            <person name="Foster-Nyarko E."/>
            <person name="Jarju S."/>
            <person name="Secka A."/>
            <person name="Antonio M."/>
            <person name="Oren A."/>
            <person name="Chaudhuri R.R."/>
            <person name="La Ragione R."/>
            <person name="Hildebrand F."/>
            <person name="Pallen M.J."/>
        </authorList>
    </citation>
    <scope>NUCLEOTIDE SEQUENCE</scope>
    <source>
        <strain evidence="2">USAMLcec2-132</strain>
    </source>
</reference>
<reference evidence="2" key="2">
    <citation type="submission" date="2021-04" db="EMBL/GenBank/DDBJ databases">
        <authorList>
            <person name="Gilroy R."/>
        </authorList>
    </citation>
    <scope>NUCLEOTIDE SEQUENCE</scope>
    <source>
        <strain evidence="2">USAMLcec2-132</strain>
    </source>
</reference>
<dbReference type="EMBL" id="DWWS01000069">
    <property type="protein sequence ID" value="HJC25626.1"/>
    <property type="molecule type" value="Genomic_DNA"/>
</dbReference>
<feature type="transmembrane region" description="Helical" evidence="1">
    <location>
        <begin position="322"/>
        <end position="341"/>
    </location>
</feature>
<dbReference type="AlphaFoldDB" id="A0A9D2NJY4"/>
<organism evidence="2 3">
    <name type="scientific">Candidatus Eisenbergiella merdavium</name>
    <dbReference type="NCBI Taxonomy" id="2838551"/>
    <lineage>
        <taxon>Bacteria</taxon>
        <taxon>Bacillati</taxon>
        <taxon>Bacillota</taxon>
        <taxon>Clostridia</taxon>
        <taxon>Lachnospirales</taxon>
        <taxon>Lachnospiraceae</taxon>
        <taxon>Eisenbergiella</taxon>
    </lineage>
</organism>
<keyword evidence="1" id="KW-0472">Membrane</keyword>
<comment type="caution">
    <text evidence="2">The sequence shown here is derived from an EMBL/GenBank/DDBJ whole genome shotgun (WGS) entry which is preliminary data.</text>
</comment>
<feature type="transmembrane region" description="Helical" evidence="1">
    <location>
        <begin position="250"/>
        <end position="269"/>
    </location>
</feature>
<feature type="transmembrane region" description="Helical" evidence="1">
    <location>
        <begin position="31"/>
        <end position="52"/>
    </location>
</feature>
<feature type="transmembrane region" description="Helical" evidence="1">
    <location>
        <begin position="398"/>
        <end position="418"/>
    </location>
</feature>
<keyword evidence="1" id="KW-0812">Transmembrane</keyword>
<evidence type="ECO:0000313" key="2">
    <source>
        <dbReference type="EMBL" id="HJC25626.1"/>
    </source>
</evidence>
<evidence type="ECO:0000313" key="3">
    <source>
        <dbReference type="Proteomes" id="UP000823891"/>
    </source>
</evidence>
<sequence>MGKRGKRKKNRSENIGEVRIRRQSLRLKMKMAAIAVLILVLIADVLILVNNFNIYRDDTYMLEEIPENYIQFHLDPGITVNQHFKAVTTQLLELSPVFYNVGGEIAGAVQIQICTLQDEVLFEQNLFLKDLNAGEVTKIRTNLPVRAGTYYALKITVTETGEEVPSVMLVEREANAEVTGDLYVDENKSNRTLVAGYTFRSVDSYDGTVLILEILLASGLVLLAAGLVFLPEFRKTFGFVMNRHRMSQTLIILDIIAVFLLSALFNGGSDKALLSNKLICGGYVFCVYLMNLFYGYFYFLYNGKAKRRIKEKIVNIWKERKYLMALLLISFLLRVWMIGTIQRWDAGEYYYRLGTACKNFTFTWDSFWESFRLANHTSLGFSLVMAIGEFLNPRGVTGVQIINLILTLAAICCMYGLFKNYWLKLTDLKAAYFTLLVSVTPVFLGTFSYVNVDYVMAVFFIYLLYSEYRENYILMTFWAVMMTQTKEPGMVVAFGYFAVRMLYRLATNAGSIREKTEGACKDKGNWAGAATGICIVLNMLMQGGLTTWG</sequence>
<feature type="transmembrane region" description="Helical" evidence="1">
    <location>
        <begin position="281"/>
        <end position="301"/>
    </location>
</feature>